<feature type="domain" description="DUF985" evidence="1">
    <location>
        <begin position="16"/>
        <end position="180"/>
    </location>
</feature>
<dbReference type="Gene3D" id="2.60.120.10">
    <property type="entry name" value="Jelly Rolls"/>
    <property type="match status" value="1"/>
</dbReference>
<dbReference type="PANTHER" id="PTHR33387:SF3">
    <property type="entry name" value="DUF985 DOMAIN-CONTAINING PROTEIN"/>
    <property type="match status" value="1"/>
</dbReference>
<evidence type="ECO:0000313" key="3">
    <source>
        <dbReference type="Proteomes" id="UP000800092"/>
    </source>
</evidence>
<dbReference type="OrthoDB" id="6614653at2759"/>
<dbReference type="Proteomes" id="UP000800092">
    <property type="component" value="Unassembled WGS sequence"/>
</dbReference>
<name>A0A6A6HNX7_VIRVR</name>
<proteinExistence type="predicted"/>
<dbReference type="AlphaFoldDB" id="A0A6A6HNX7"/>
<evidence type="ECO:0000259" key="1">
    <source>
        <dbReference type="Pfam" id="PF06172"/>
    </source>
</evidence>
<dbReference type="CDD" id="cd06121">
    <property type="entry name" value="cupin_YML079wp"/>
    <property type="match status" value="1"/>
</dbReference>
<accession>A0A6A6HNX7</accession>
<evidence type="ECO:0000313" key="2">
    <source>
        <dbReference type="EMBL" id="KAF2239559.1"/>
    </source>
</evidence>
<dbReference type="PANTHER" id="PTHR33387">
    <property type="entry name" value="RMLC-LIKE JELLY ROLL FOLD PROTEIN"/>
    <property type="match status" value="1"/>
</dbReference>
<sequence length="200" mass="22548">SFQPSPSPSESPRLASLIQTLQLQPHIEGGYFVETDRDSHRVPNPFLLQEAIAQPAHIASQTAQGKHLTRAASTTIFYLITPKSPLGAFHRNRGRTVHTLHRGRGRYVIVHADEGRKARVETFVVGKDLEKGERLQWIVDGGKYKASFLLPDEEGREGSEGLLISETVVPGFEYEDHDFMRQARLERLVTAEQAKELQWL</sequence>
<protein>
    <recommendedName>
        <fullName evidence="1">DUF985 domain-containing protein</fullName>
    </recommendedName>
</protein>
<dbReference type="EMBL" id="ML991772">
    <property type="protein sequence ID" value="KAF2239559.1"/>
    <property type="molecule type" value="Genomic_DNA"/>
</dbReference>
<dbReference type="InterPro" id="IPR011051">
    <property type="entry name" value="RmlC_Cupin_sf"/>
</dbReference>
<dbReference type="InterPro" id="IPR009327">
    <property type="entry name" value="Cupin_DUF985"/>
</dbReference>
<reference evidence="2" key="1">
    <citation type="journal article" date="2020" name="Stud. Mycol.">
        <title>101 Dothideomycetes genomes: a test case for predicting lifestyles and emergence of pathogens.</title>
        <authorList>
            <person name="Haridas S."/>
            <person name="Albert R."/>
            <person name="Binder M."/>
            <person name="Bloem J."/>
            <person name="Labutti K."/>
            <person name="Salamov A."/>
            <person name="Andreopoulos B."/>
            <person name="Baker S."/>
            <person name="Barry K."/>
            <person name="Bills G."/>
            <person name="Bluhm B."/>
            <person name="Cannon C."/>
            <person name="Castanera R."/>
            <person name="Culley D."/>
            <person name="Daum C."/>
            <person name="Ezra D."/>
            <person name="Gonzalez J."/>
            <person name="Henrissat B."/>
            <person name="Kuo A."/>
            <person name="Liang C."/>
            <person name="Lipzen A."/>
            <person name="Lutzoni F."/>
            <person name="Magnuson J."/>
            <person name="Mondo S."/>
            <person name="Nolan M."/>
            <person name="Ohm R."/>
            <person name="Pangilinan J."/>
            <person name="Park H.-J."/>
            <person name="Ramirez L."/>
            <person name="Alfaro M."/>
            <person name="Sun H."/>
            <person name="Tritt A."/>
            <person name="Yoshinaga Y."/>
            <person name="Zwiers L.-H."/>
            <person name="Turgeon B."/>
            <person name="Goodwin S."/>
            <person name="Spatafora J."/>
            <person name="Crous P."/>
            <person name="Grigoriev I."/>
        </authorList>
    </citation>
    <scope>NUCLEOTIDE SEQUENCE</scope>
    <source>
        <strain evidence="2">Tuck. ex Michener</strain>
    </source>
</reference>
<dbReference type="Pfam" id="PF06172">
    <property type="entry name" value="Cupin_5"/>
    <property type="match status" value="1"/>
</dbReference>
<feature type="non-terminal residue" evidence="2">
    <location>
        <position position="1"/>
    </location>
</feature>
<feature type="non-terminal residue" evidence="2">
    <location>
        <position position="200"/>
    </location>
</feature>
<dbReference type="InterPro" id="IPR039935">
    <property type="entry name" value="YML079W-like"/>
</dbReference>
<dbReference type="SUPFAM" id="SSF51182">
    <property type="entry name" value="RmlC-like cupins"/>
    <property type="match status" value="1"/>
</dbReference>
<organism evidence="2 3">
    <name type="scientific">Viridothelium virens</name>
    <name type="common">Speckled blister lichen</name>
    <name type="synonym">Trypethelium virens</name>
    <dbReference type="NCBI Taxonomy" id="1048519"/>
    <lineage>
        <taxon>Eukaryota</taxon>
        <taxon>Fungi</taxon>
        <taxon>Dikarya</taxon>
        <taxon>Ascomycota</taxon>
        <taxon>Pezizomycotina</taxon>
        <taxon>Dothideomycetes</taxon>
        <taxon>Dothideomycetes incertae sedis</taxon>
        <taxon>Trypetheliales</taxon>
        <taxon>Trypetheliaceae</taxon>
        <taxon>Viridothelium</taxon>
    </lineage>
</organism>
<dbReference type="InterPro" id="IPR014710">
    <property type="entry name" value="RmlC-like_jellyroll"/>
</dbReference>
<gene>
    <name evidence="2" type="ORF">EV356DRAFT_418127</name>
</gene>
<keyword evidence="3" id="KW-1185">Reference proteome</keyword>